<comment type="caution">
    <text evidence="1">The sequence shown here is derived from an EMBL/GenBank/DDBJ whole genome shotgun (WGS) entry which is preliminary data.</text>
</comment>
<gene>
    <name evidence="1" type="ORF">MENT_LOCUS56954</name>
</gene>
<proteinExistence type="predicted"/>
<evidence type="ECO:0000313" key="1">
    <source>
        <dbReference type="EMBL" id="CAD2203276.1"/>
    </source>
</evidence>
<sequence>MYLRLPESSVETVRLKPQTDQKDLIMNAIKSFMSNSPFVPESIQQSETDSVEESFVENDFRYFRVYIILGSRRVYVPIGGHSFSSGVLFSTYQQPLSGFSNMGQINPIAYSNPPIVPNLIQHKSFAGGKNETN</sequence>
<dbReference type="EMBL" id="CAJEWN010002359">
    <property type="protein sequence ID" value="CAD2203276.1"/>
    <property type="molecule type" value="Genomic_DNA"/>
</dbReference>
<accession>A0A6V7XVB9</accession>
<protein>
    <submittedName>
        <fullName evidence="1">Uncharacterized protein</fullName>
    </submittedName>
</protein>
<reference evidence="1 2" key="1">
    <citation type="submission" date="2020-08" db="EMBL/GenBank/DDBJ databases">
        <authorList>
            <person name="Koutsovoulos G."/>
            <person name="Danchin GJ E."/>
        </authorList>
    </citation>
    <scope>NUCLEOTIDE SEQUENCE [LARGE SCALE GENOMIC DNA]</scope>
</reference>
<dbReference type="Proteomes" id="UP000580250">
    <property type="component" value="Unassembled WGS sequence"/>
</dbReference>
<dbReference type="AlphaFoldDB" id="A0A6V7XVB9"/>
<evidence type="ECO:0000313" key="2">
    <source>
        <dbReference type="Proteomes" id="UP000580250"/>
    </source>
</evidence>
<name>A0A6V7XVB9_MELEN</name>
<organism evidence="1 2">
    <name type="scientific">Meloidogyne enterolobii</name>
    <name type="common">Root-knot nematode worm</name>
    <name type="synonym">Meloidogyne mayaguensis</name>
    <dbReference type="NCBI Taxonomy" id="390850"/>
    <lineage>
        <taxon>Eukaryota</taxon>
        <taxon>Metazoa</taxon>
        <taxon>Ecdysozoa</taxon>
        <taxon>Nematoda</taxon>
        <taxon>Chromadorea</taxon>
        <taxon>Rhabditida</taxon>
        <taxon>Tylenchina</taxon>
        <taxon>Tylenchomorpha</taxon>
        <taxon>Tylenchoidea</taxon>
        <taxon>Meloidogynidae</taxon>
        <taxon>Meloidogyninae</taxon>
        <taxon>Meloidogyne</taxon>
    </lineage>
</organism>